<keyword evidence="2" id="KW-1185">Reference proteome</keyword>
<name>A0ABR2U6Y0_9ROSI</name>
<dbReference type="Proteomes" id="UP001396334">
    <property type="component" value="Unassembled WGS sequence"/>
</dbReference>
<reference evidence="1 2" key="1">
    <citation type="journal article" date="2024" name="G3 (Bethesda)">
        <title>Genome assembly of Hibiscus sabdariffa L. provides insights into metabolisms of medicinal natural products.</title>
        <authorList>
            <person name="Kim T."/>
        </authorList>
    </citation>
    <scope>NUCLEOTIDE SEQUENCE [LARGE SCALE GENOMIC DNA]</scope>
    <source>
        <strain evidence="1">TK-2024</strain>
        <tissue evidence="1">Old leaves</tissue>
    </source>
</reference>
<comment type="caution">
    <text evidence="1">The sequence shown here is derived from an EMBL/GenBank/DDBJ whole genome shotgun (WGS) entry which is preliminary data.</text>
</comment>
<dbReference type="EMBL" id="JBBPBN010000002">
    <property type="protein sequence ID" value="KAK9045445.1"/>
    <property type="molecule type" value="Genomic_DNA"/>
</dbReference>
<proteinExistence type="predicted"/>
<accession>A0ABR2U6Y0</accession>
<evidence type="ECO:0000313" key="2">
    <source>
        <dbReference type="Proteomes" id="UP001396334"/>
    </source>
</evidence>
<evidence type="ECO:0000313" key="1">
    <source>
        <dbReference type="EMBL" id="KAK9045445.1"/>
    </source>
</evidence>
<organism evidence="1 2">
    <name type="scientific">Hibiscus sabdariffa</name>
    <name type="common">roselle</name>
    <dbReference type="NCBI Taxonomy" id="183260"/>
    <lineage>
        <taxon>Eukaryota</taxon>
        <taxon>Viridiplantae</taxon>
        <taxon>Streptophyta</taxon>
        <taxon>Embryophyta</taxon>
        <taxon>Tracheophyta</taxon>
        <taxon>Spermatophyta</taxon>
        <taxon>Magnoliopsida</taxon>
        <taxon>eudicotyledons</taxon>
        <taxon>Gunneridae</taxon>
        <taxon>Pentapetalae</taxon>
        <taxon>rosids</taxon>
        <taxon>malvids</taxon>
        <taxon>Malvales</taxon>
        <taxon>Malvaceae</taxon>
        <taxon>Malvoideae</taxon>
        <taxon>Hibiscus</taxon>
    </lineage>
</organism>
<sequence>MVSSSSRHSLFRNSIETTGQPICITQFYVSFSSAFDGYSKSRIIFGQDSQSTAIGIPVGGYEKLRVMDNIADSLNNAYQEFVAVQKNGDPI</sequence>
<gene>
    <name evidence="1" type="ORF">V6N11_059325</name>
</gene>
<protein>
    <submittedName>
        <fullName evidence="1">Uncharacterized protein</fullName>
    </submittedName>
</protein>